<accession>A0A328AV65</accession>
<protein>
    <submittedName>
        <fullName evidence="2">Glutathione S-transferase</fullName>
    </submittedName>
</protein>
<dbReference type="EMBL" id="QFYP01000001">
    <property type="protein sequence ID" value="RAK58507.1"/>
    <property type="molecule type" value="Genomic_DNA"/>
</dbReference>
<dbReference type="CDD" id="cd03043">
    <property type="entry name" value="GST_N_1"/>
    <property type="match status" value="1"/>
</dbReference>
<dbReference type="PROSITE" id="PS50404">
    <property type="entry name" value="GST_NTER"/>
    <property type="match status" value="1"/>
</dbReference>
<keyword evidence="2" id="KW-0808">Transferase</keyword>
<dbReference type="CDD" id="cd03194">
    <property type="entry name" value="GST_C_3"/>
    <property type="match status" value="1"/>
</dbReference>
<dbReference type="InterPro" id="IPR036282">
    <property type="entry name" value="Glutathione-S-Trfase_C_sf"/>
</dbReference>
<dbReference type="SFLD" id="SFLDG00358">
    <property type="entry name" value="Main_(cytGST)"/>
    <property type="match status" value="1"/>
</dbReference>
<dbReference type="InterPro" id="IPR036249">
    <property type="entry name" value="Thioredoxin-like_sf"/>
</dbReference>
<dbReference type="PANTHER" id="PTHR42673">
    <property type="entry name" value="MALEYLACETOACETATE ISOMERASE"/>
    <property type="match status" value="1"/>
</dbReference>
<evidence type="ECO:0000313" key="2">
    <source>
        <dbReference type="EMBL" id="RAK58507.1"/>
    </source>
</evidence>
<gene>
    <name evidence="2" type="ORF">DJ021_01175</name>
</gene>
<dbReference type="OrthoDB" id="9799538at2"/>
<sequence>MEIVIGTKKWSTWSLRPWLALKKTGAPFDETLIALRQEQGLTEAQIRPHSPSGLVPALRDGELVVWDSLAICEYLAERFPHAGLWPADAATRAVARSAAAEMHSGFPSLRGECPMDLTMTPRVAELSEATHKDLRRLAALWSDLLGRFGGPYLAGEEWGIVDAFFTPVATRIRTYGIRMSDYGDVGPAGAYAERLLERPEFLAWEADAR</sequence>
<dbReference type="GO" id="GO:0006559">
    <property type="term" value="P:L-phenylalanine catabolic process"/>
    <property type="evidence" value="ECO:0007669"/>
    <property type="project" value="TreeGrafter"/>
</dbReference>
<dbReference type="SUPFAM" id="SSF52833">
    <property type="entry name" value="Thioredoxin-like"/>
    <property type="match status" value="1"/>
</dbReference>
<dbReference type="AlphaFoldDB" id="A0A328AV65"/>
<evidence type="ECO:0000313" key="3">
    <source>
        <dbReference type="Proteomes" id="UP000249842"/>
    </source>
</evidence>
<dbReference type="GO" id="GO:0016034">
    <property type="term" value="F:maleylacetoacetate isomerase activity"/>
    <property type="evidence" value="ECO:0007669"/>
    <property type="project" value="TreeGrafter"/>
</dbReference>
<keyword evidence="3" id="KW-1185">Reference proteome</keyword>
<dbReference type="SFLD" id="SFLDS00019">
    <property type="entry name" value="Glutathione_Transferase_(cytos"/>
    <property type="match status" value="1"/>
</dbReference>
<dbReference type="GO" id="GO:0006749">
    <property type="term" value="P:glutathione metabolic process"/>
    <property type="evidence" value="ECO:0007669"/>
    <property type="project" value="TreeGrafter"/>
</dbReference>
<dbReference type="PANTHER" id="PTHR42673:SF4">
    <property type="entry name" value="MALEYLACETOACETATE ISOMERASE"/>
    <property type="match status" value="1"/>
</dbReference>
<comment type="caution">
    <text evidence="2">The sequence shown here is derived from an EMBL/GenBank/DDBJ whole genome shotgun (WGS) entry which is preliminary data.</text>
</comment>
<organism evidence="2 3">
    <name type="scientific">Phenylobacterium hankyongense</name>
    <dbReference type="NCBI Taxonomy" id="1813876"/>
    <lineage>
        <taxon>Bacteria</taxon>
        <taxon>Pseudomonadati</taxon>
        <taxon>Pseudomonadota</taxon>
        <taxon>Alphaproteobacteria</taxon>
        <taxon>Caulobacterales</taxon>
        <taxon>Caulobacteraceae</taxon>
        <taxon>Phenylobacterium</taxon>
    </lineage>
</organism>
<dbReference type="InterPro" id="IPR040079">
    <property type="entry name" value="Glutathione_S-Trfase"/>
</dbReference>
<name>A0A328AV65_9CAUL</name>
<reference evidence="3" key="1">
    <citation type="submission" date="2018-05" db="EMBL/GenBank/DDBJ databases">
        <authorList>
            <person name="Li X."/>
        </authorList>
    </citation>
    <scope>NUCLEOTIDE SEQUENCE [LARGE SCALE GENOMIC DNA]</scope>
    <source>
        <strain evidence="3">HKS-05</strain>
    </source>
</reference>
<dbReference type="SUPFAM" id="SSF47616">
    <property type="entry name" value="GST C-terminal domain-like"/>
    <property type="match status" value="1"/>
</dbReference>
<dbReference type="Pfam" id="PF13409">
    <property type="entry name" value="GST_N_2"/>
    <property type="match status" value="1"/>
</dbReference>
<feature type="domain" description="GST N-terminal" evidence="1">
    <location>
        <begin position="1"/>
        <end position="83"/>
    </location>
</feature>
<dbReference type="Gene3D" id="3.40.30.10">
    <property type="entry name" value="Glutaredoxin"/>
    <property type="match status" value="1"/>
</dbReference>
<dbReference type="GO" id="GO:0004364">
    <property type="term" value="F:glutathione transferase activity"/>
    <property type="evidence" value="ECO:0007669"/>
    <property type="project" value="TreeGrafter"/>
</dbReference>
<proteinExistence type="predicted"/>
<dbReference type="Gene3D" id="1.20.1050.10">
    <property type="match status" value="1"/>
</dbReference>
<dbReference type="InterPro" id="IPR004045">
    <property type="entry name" value="Glutathione_S-Trfase_N"/>
</dbReference>
<dbReference type="RefSeq" id="WP_111455790.1">
    <property type="nucleotide sequence ID" value="NZ_QFYP01000001.1"/>
</dbReference>
<evidence type="ECO:0000259" key="1">
    <source>
        <dbReference type="PROSITE" id="PS50404"/>
    </source>
</evidence>
<dbReference type="Proteomes" id="UP000249842">
    <property type="component" value="Unassembled WGS sequence"/>
</dbReference>